<evidence type="ECO:0000256" key="2">
    <source>
        <dbReference type="ARBA" id="ARBA00022801"/>
    </source>
</evidence>
<proteinExistence type="inferred from homology"/>
<dbReference type="PANTHER" id="PTHR42693">
    <property type="entry name" value="ARYLSULFATASE FAMILY MEMBER"/>
    <property type="match status" value="1"/>
</dbReference>
<dbReference type="InterPro" id="IPR050738">
    <property type="entry name" value="Sulfatase"/>
</dbReference>
<comment type="caution">
    <text evidence="4">The sequence shown here is derived from an EMBL/GenBank/DDBJ whole genome shotgun (WGS) entry which is preliminary data.</text>
</comment>
<reference evidence="5" key="1">
    <citation type="submission" date="2019-08" db="EMBL/GenBank/DDBJ databases">
        <title>Seonamhaeicola sediminis sp. nov., isolated from marine sediment.</title>
        <authorList>
            <person name="Cao W.R."/>
        </authorList>
    </citation>
    <scope>NUCLEOTIDE SEQUENCE [LARGE SCALE GENOMIC DNA]</scope>
    <source>
        <strain evidence="5">Gy8</strain>
    </source>
</reference>
<dbReference type="GO" id="GO:0004065">
    <property type="term" value="F:arylsulfatase activity"/>
    <property type="evidence" value="ECO:0007669"/>
    <property type="project" value="TreeGrafter"/>
</dbReference>
<keyword evidence="5" id="KW-1185">Reference proteome</keyword>
<comment type="similarity">
    <text evidence="1">Belongs to the sulfatase family.</text>
</comment>
<dbReference type="OrthoDB" id="9789742at2"/>
<name>A0A5C7B1S2_9FLAO</name>
<sequence length="486" mass="56134">MKFNILKLVFFIFLFNACKDIEQDKKTIKKPNIIWINADDLGRELACYGNPDIKTPNIDKLAQQGTLYTNAYANAPICSSSRSSQITGMYPTTINSLDHRTINMTTLPDGIKPITEYFKEAGYFIANGSGKDYLRKGGKKDYNFVPSIKYDGKDWSERAEGQPFFAQVQIKYPHRVFEHHKENPINHETVTLPGCYPDHPLLKADWALYLESVQKCDDIVGWVMQRLEDEGLADNTAVFFFGDHGRPHLRDKQFLYEGGLQIPLIVRLPKQVNSGKTDNRLVSLVDVAATSLNLVGIESKHRLHGKVFIGDRQETRDYVFGFRQRAGDADDAIRSITDGKYKLIWNQMPEKPWMQLSSYKRSEYPAFTVYRVLHKNGQLQAPYNQFMADSRPEFEFYDLDNDPNEFNNLVDDENYKDHFKRLKDVLQTNLKNYDKNQILESEETIQKGKNGSQNYFKKKMKKLGLPEAPSDEELLVYWNKTLLGKE</sequence>
<dbReference type="InterPro" id="IPR017850">
    <property type="entry name" value="Alkaline_phosphatase_core_sf"/>
</dbReference>
<dbReference type="EMBL" id="VOSC01000007">
    <property type="protein sequence ID" value="TXE13893.1"/>
    <property type="molecule type" value="Genomic_DNA"/>
</dbReference>
<dbReference type="SUPFAM" id="SSF53649">
    <property type="entry name" value="Alkaline phosphatase-like"/>
    <property type="match status" value="1"/>
</dbReference>
<dbReference type="Proteomes" id="UP000321790">
    <property type="component" value="Unassembled WGS sequence"/>
</dbReference>
<dbReference type="RefSeq" id="WP_147130954.1">
    <property type="nucleotide sequence ID" value="NZ_VOSC01000007.1"/>
</dbReference>
<dbReference type="CDD" id="cd16027">
    <property type="entry name" value="SGSH"/>
    <property type="match status" value="1"/>
</dbReference>
<feature type="domain" description="Sulfatase N-terminal" evidence="3">
    <location>
        <begin position="31"/>
        <end position="123"/>
    </location>
</feature>
<protein>
    <submittedName>
        <fullName evidence="4">Sulfatase</fullName>
    </submittedName>
</protein>
<dbReference type="AlphaFoldDB" id="A0A5C7B1S2"/>
<dbReference type="PANTHER" id="PTHR42693:SF53">
    <property type="entry name" value="ENDO-4-O-SULFATASE"/>
    <property type="match status" value="1"/>
</dbReference>
<feature type="domain" description="Sulfatase N-terminal" evidence="3">
    <location>
        <begin position="153"/>
        <end position="297"/>
    </location>
</feature>
<dbReference type="InterPro" id="IPR000917">
    <property type="entry name" value="Sulfatase_N"/>
</dbReference>
<dbReference type="Pfam" id="PF00884">
    <property type="entry name" value="Sulfatase"/>
    <property type="match status" value="2"/>
</dbReference>
<evidence type="ECO:0000256" key="1">
    <source>
        <dbReference type="ARBA" id="ARBA00008779"/>
    </source>
</evidence>
<evidence type="ECO:0000313" key="4">
    <source>
        <dbReference type="EMBL" id="TXE13893.1"/>
    </source>
</evidence>
<evidence type="ECO:0000259" key="3">
    <source>
        <dbReference type="Pfam" id="PF00884"/>
    </source>
</evidence>
<dbReference type="Gene3D" id="3.40.720.10">
    <property type="entry name" value="Alkaline Phosphatase, subunit A"/>
    <property type="match status" value="1"/>
</dbReference>
<gene>
    <name evidence="4" type="ORF">FUA26_02100</name>
</gene>
<evidence type="ECO:0000313" key="5">
    <source>
        <dbReference type="Proteomes" id="UP000321790"/>
    </source>
</evidence>
<keyword evidence="2" id="KW-0378">Hydrolase</keyword>
<accession>A0A5C7B1S2</accession>
<organism evidence="4 5">
    <name type="scientific">Seonamhaeicola algicola</name>
    <dbReference type="NCBI Taxonomy" id="1719036"/>
    <lineage>
        <taxon>Bacteria</taxon>
        <taxon>Pseudomonadati</taxon>
        <taxon>Bacteroidota</taxon>
        <taxon>Flavobacteriia</taxon>
        <taxon>Flavobacteriales</taxon>
        <taxon>Flavobacteriaceae</taxon>
    </lineage>
</organism>